<evidence type="ECO:0000313" key="2">
    <source>
        <dbReference type="EMBL" id="KAF2814654.1"/>
    </source>
</evidence>
<dbReference type="RefSeq" id="XP_033581618.1">
    <property type="nucleotide sequence ID" value="XM_033723322.1"/>
</dbReference>
<accession>A0A6A6Z300</accession>
<reference evidence="4" key="2">
    <citation type="submission" date="2020-04" db="EMBL/GenBank/DDBJ databases">
        <authorList>
            <consortium name="NCBI Genome Project"/>
        </authorList>
    </citation>
    <scope>NUCLEOTIDE SEQUENCE</scope>
    <source>
        <strain evidence="4">CBS 304.34</strain>
    </source>
</reference>
<reference evidence="2 4" key="1">
    <citation type="journal article" date="2020" name="Stud. Mycol.">
        <title>101 Dothideomycetes genomes: a test case for predicting lifestyles and emergence of pathogens.</title>
        <authorList>
            <person name="Haridas S."/>
            <person name="Albert R."/>
            <person name="Binder M."/>
            <person name="Bloem J."/>
            <person name="Labutti K."/>
            <person name="Salamov A."/>
            <person name="Andreopoulos B."/>
            <person name="Baker S."/>
            <person name="Barry K."/>
            <person name="Bills G."/>
            <person name="Bluhm B."/>
            <person name="Cannon C."/>
            <person name="Castanera R."/>
            <person name="Culley D."/>
            <person name="Daum C."/>
            <person name="Ezra D."/>
            <person name="Gonzalez J."/>
            <person name="Henrissat B."/>
            <person name="Kuo A."/>
            <person name="Liang C."/>
            <person name="Lipzen A."/>
            <person name="Lutzoni F."/>
            <person name="Magnuson J."/>
            <person name="Mondo S."/>
            <person name="Nolan M."/>
            <person name="Ohm R."/>
            <person name="Pangilinan J."/>
            <person name="Park H.-J."/>
            <person name="Ramirez L."/>
            <person name="Alfaro M."/>
            <person name="Sun H."/>
            <person name="Tritt A."/>
            <person name="Yoshinaga Y."/>
            <person name="Zwiers L.-H."/>
            <person name="Turgeon B."/>
            <person name="Goodwin S."/>
            <person name="Spatafora J."/>
            <person name="Crous P."/>
            <person name="Grigoriev I."/>
        </authorList>
    </citation>
    <scope>NUCLEOTIDE SEQUENCE</scope>
    <source>
        <strain evidence="2 4">CBS 304.34</strain>
    </source>
</reference>
<evidence type="ECO:0008006" key="5">
    <source>
        <dbReference type="Google" id="ProtNLM"/>
    </source>
</evidence>
<dbReference type="Proteomes" id="UP000504636">
    <property type="component" value="Unplaced"/>
</dbReference>
<protein>
    <recommendedName>
        <fullName evidence="5">F-box domain-containing protein</fullName>
    </recommendedName>
</protein>
<reference evidence="4" key="3">
    <citation type="submission" date="2025-04" db="UniProtKB">
        <authorList>
            <consortium name="RefSeq"/>
        </authorList>
    </citation>
    <scope>IDENTIFICATION</scope>
    <source>
        <strain evidence="4">CBS 304.34</strain>
    </source>
</reference>
<evidence type="ECO:0000313" key="4">
    <source>
        <dbReference type="RefSeq" id="XP_033581618.1"/>
    </source>
</evidence>
<proteinExistence type="predicted"/>
<gene>
    <name evidence="2 4" type="ORF">BDZ99DRAFT_494591</name>
</gene>
<dbReference type="GeneID" id="54464215"/>
<evidence type="ECO:0000256" key="1">
    <source>
        <dbReference type="SAM" id="MobiDB-lite"/>
    </source>
</evidence>
<dbReference type="EMBL" id="MU003694">
    <property type="protein sequence ID" value="KAF2814654.1"/>
    <property type="molecule type" value="Genomic_DNA"/>
</dbReference>
<name>A0A6A6Z300_9PEZI</name>
<dbReference type="AlphaFoldDB" id="A0A6A6Z300"/>
<evidence type="ECO:0000313" key="3">
    <source>
        <dbReference type="Proteomes" id="UP000504636"/>
    </source>
</evidence>
<feature type="region of interest" description="Disordered" evidence="1">
    <location>
        <begin position="1"/>
        <end position="27"/>
    </location>
</feature>
<organism evidence="2">
    <name type="scientific">Mytilinidion resinicola</name>
    <dbReference type="NCBI Taxonomy" id="574789"/>
    <lineage>
        <taxon>Eukaryota</taxon>
        <taxon>Fungi</taxon>
        <taxon>Dikarya</taxon>
        <taxon>Ascomycota</taxon>
        <taxon>Pezizomycotina</taxon>
        <taxon>Dothideomycetes</taxon>
        <taxon>Pleosporomycetidae</taxon>
        <taxon>Mytilinidiales</taxon>
        <taxon>Mytilinidiaceae</taxon>
        <taxon>Mytilinidion</taxon>
    </lineage>
</organism>
<sequence>MASSLEQTPKEETTNLSRPPESPDTPTSISLISSLHTLTITPSAASRALNIPELLETILLLLSSTFHDLVFEHPTYTLNSEPLYHLLALCRVSKFWHNVIMNSTRFREPLFLHPIPKPADTVTDADDTDAAYQKGAGGVAADDAGMLVTQPPCWAAEVELKWSMLEGNWRLEPWTRTVKIKVKEEAGSLTLGELHWVLRKHMRPPRKAGNYGAHRAHTAVLSFF</sequence>
<keyword evidence="3" id="KW-1185">Reference proteome</keyword>